<dbReference type="PANTHER" id="PTHR46211:SF1">
    <property type="entry name" value="GLYCEROPHOSPHODIESTER PHOSPHODIESTERASE, CYTOPLASMIC"/>
    <property type="match status" value="1"/>
</dbReference>
<gene>
    <name evidence="3" type="ORF">FYJ29_05745</name>
</gene>
<dbReference type="InterPro" id="IPR017946">
    <property type="entry name" value="PLC-like_Pdiesterase_TIM-brl"/>
</dbReference>
<dbReference type="Pfam" id="PF03009">
    <property type="entry name" value="GDPD"/>
    <property type="match status" value="1"/>
</dbReference>
<feature type="signal peptide" evidence="1">
    <location>
        <begin position="1"/>
        <end position="22"/>
    </location>
</feature>
<feature type="chain" id="PRO_5026898581" evidence="1">
    <location>
        <begin position="23"/>
        <end position="263"/>
    </location>
</feature>
<name>A0A6L5XDQ5_9BACT</name>
<dbReference type="InterPro" id="IPR030395">
    <property type="entry name" value="GP_PDE_dom"/>
</dbReference>
<accession>A0A6L5XDQ5</accession>
<evidence type="ECO:0000259" key="2">
    <source>
        <dbReference type="PROSITE" id="PS51704"/>
    </source>
</evidence>
<comment type="caution">
    <text evidence="3">The sequence shown here is derived from an EMBL/GenBank/DDBJ whole genome shotgun (WGS) entry which is preliminary data.</text>
</comment>
<dbReference type="GO" id="GO:0008081">
    <property type="term" value="F:phosphoric diester hydrolase activity"/>
    <property type="evidence" value="ECO:0007669"/>
    <property type="project" value="InterPro"/>
</dbReference>
<dbReference type="Gene3D" id="3.20.20.190">
    <property type="entry name" value="Phosphatidylinositol (PI) phosphodiesterase"/>
    <property type="match status" value="1"/>
</dbReference>
<evidence type="ECO:0000313" key="4">
    <source>
        <dbReference type="Proteomes" id="UP000483362"/>
    </source>
</evidence>
<sequence>MKMKRIILCLALMTLLSVGAYAQTKVIAHRGYWKTEGVTGPDDATTASQNSINSQNGAARIGVYGSEFDIWSTTDGELFVNHDGVLNGVTIQTSKAADVRKLKLPDGEYISTLDQYLANFTKHPGLEVVLEVKEHKNKLQEDAAVKKAIKLVDKYGLMKRTTWITFSLNAMLDMLKWLPQGSPVYYLDGELSPKTLKKIGAAGLDYQLKVMKKHPEWFKKAHELGLKVNVWTVNKPEDMQWCIDQGADFITTNEPVTCLQLVK</sequence>
<keyword evidence="1" id="KW-0732">Signal</keyword>
<dbReference type="PROSITE" id="PS51704">
    <property type="entry name" value="GP_PDE"/>
    <property type="match status" value="1"/>
</dbReference>
<dbReference type="AlphaFoldDB" id="A0A6L5XDQ5"/>
<dbReference type="PANTHER" id="PTHR46211">
    <property type="entry name" value="GLYCEROPHOSPHORYL DIESTER PHOSPHODIESTERASE"/>
    <property type="match status" value="1"/>
</dbReference>
<dbReference type="EMBL" id="VULT01000007">
    <property type="protein sequence ID" value="MSS17266.1"/>
    <property type="molecule type" value="Genomic_DNA"/>
</dbReference>
<evidence type="ECO:0000256" key="1">
    <source>
        <dbReference type="SAM" id="SignalP"/>
    </source>
</evidence>
<feature type="domain" description="GP-PDE" evidence="2">
    <location>
        <begin position="24"/>
        <end position="262"/>
    </location>
</feature>
<organism evidence="3 4">
    <name type="scientific">Sodaliphilus pleomorphus</name>
    <dbReference type="NCBI Taxonomy" id="2606626"/>
    <lineage>
        <taxon>Bacteria</taxon>
        <taxon>Pseudomonadati</taxon>
        <taxon>Bacteroidota</taxon>
        <taxon>Bacteroidia</taxon>
        <taxon>Bacteroidales</taxon>
        <taxon>Muribaculaceae</taxon>
        <taxon>Sodaliphilus</taxon>
    </lineage>
</organism>
<proteinExistence type="predicted"/>
<dbReference type="RefSeq" id="WP_154328971.1">
    <property type="nucleotide sequence ID" value="NZ_CP045696.1"/>
</dbReference>
<reference evidence="3 4" key="1">
    <citation type="submission" date="2019-08" db="EMBL/GenBank/DDBJ databases">
        <title>In-depth cultivation of the pig gut microbiome towards novel bacterial diversity and tailored functional studies.</title>
        <authorList>
            <person name="Wylensek D."/>
            <person name="Hitch T.C.A."/>
            <person name="Clavel T."/>
        </authorList>
    </citation>
    <scope>NUCLEOTIDE SEQUENCE [LARGE SCALE GENOMIC DNA]</scope>
    <source>
        <strain evidence="3 4">Oil-RF-744-WCA-WT-10</strain>
    </source>
</reference>
<dbReference type="GO" id="GO:0006629">
    <property type="term" value="P:lipid metabolic process"/>
    <property type="evidence" value="ECO:0007669"/>
    <property type="project" value="InterPro"/>
</dbReference>
<evidence type="ECO:0000313" key="3">
    <source>
        <dbReference type="EMBL" id="MSS17266.1"/>
    </source>
</evidence>
<dbReference type="SUPFAM" id="SSF51695">
    <property type="entry name" value="PLC-like phosphodiesterases"/>
    <property type="match status" value="1"/>
</dbReference>
<dbReference type="Proteomes" id="UP000483362">
    <property type="component" value="Unassembled WGS sequence"/>
</dbReference>
<keyword evidence="4" id="KW-1185">Reference proteome</keyword>
<protein>
    <submittedName>
        <fullName evidence="3">Glycerophosphodiester phosphodiesterase</fullName>
    </submittedName>
</protein>